<evidence type="ECO:0000256" key="9">
    <source>
        <dbReference type="ARBA" id="ARBA00023054"/>
    </source>
</evidence>
<evidence type="ECO:0000256" key="4">
    <source>
        <dbReference type="ARBA" id="ARBA00022553"/>
    </source>
</evidence>
<feature type="compositionally biased region" description="Polar residues" evidence="19">
    <location>
        <begin position="400"/>
        <end position="412"/>
    </location>
</feature>
<evidence type="ECO:0000256" key="1">
    <source>
        <dbReference type="ARBA" id="ARBA00004604"/>
    </source>
</evidence>
<dbReference type="FunFam" id="1.20.1160.11:FF:000001">
    <property type="entry name" value="Paired amphipathic helix protein Sin3"/>
    <property type="match status" value="1"/>
</dbReference>
<dbReference type="SMART" id="SM00761">
    <property type="entry name" value="HDAC_interact"/>
    <property type="match status" value="1"/>
</dbReference>
<evidence type="ECO:0000256" key="3">
    <source>
        <dbReference type="ARBA" id="ARBA00022499"/>
    </source>
</evidence>
<feature type="compositionally biased region" description="Acidic residues" evidence="19">
    <location>
        <begin position="872"/>
        <end position="889"/>
    </location>
</feature>
<keyword evidence="10" id="KW-0090">Biological rhythms</keyword>
<keyword evidence="2" id="KW-0678">Repressor</keyword>
<keyword evidence="3" id="KW-1017">Isopeptide bond</keyword>
<feature type="region of interest" description="Disordered" evidence="19">
    <location>
        <begin position="1"/>
        <end position="30"/>
    </location>
</feature>
<dbReference type="EMBL" id="WJQU01003022">
    <property type="protein sequence ID" value="KAJ6628257.1"/>
    <property type="molecule type" value="Genomic_DNA"/>
</dbReference>
<dbReference type="Proteomes" id="UP001151699">
    <property type="component" value="Unassembled WGS sequence"/>
</dbReference>
<gene>
    <name evidence="21" type="primary">Sin3a</name>
    <name evidence="21" type="ORF">Bhyg_16120</name>
</gene>
<evidence type="ECO:0000256" key="10">
    <source>
        <dbReference type="ARBA" id="ARBA00023108"/>
    </source>
</evidence>
<keyword evidence="5" id="KW-0677">Repeat</keyword>
<dbReference type="InterPro" id="IPR003822">
    <property type="entry name" value="PAH"/>
</dbReference>
<dbReference type="FunFam" id="1.20.1160.11:FF:000004">
    <property type="entry name" value="Paired amphipathic helix protein Sin3a"/>
    <property type="match status" value="1"/>
</dbReference>
<evidence type="ECO:0000313" key="22">
    <source>
        <dbReference type="Proteomes" id="UP001151699"/>
    </source>
</evidence>
<comment type="function">
    <text evidence="13">Acts as a transcriptional repressor. Corepressor for REST. Interacts with MXI1 to repress MYC responsive genes and antagonize MYC oncogenic activities. Also interacts with MXD1-MAX heterodimers to repress transcription by tethering SIN3A to DNA. Acts cooperatively with OGT to repress transcription in parallel with histone deacetylation. Involved in the control of the circadian rhythms. Required for the transcriptional repression of circadian target genes, such as PER1, mediated by the large PER complex through histone deacetylation. Cooperates with FOXK1 to regulate cell cycle progression probably by repressing cell cycle inhibitor genes expression. Required for cortical neuron differentiation and callosal axon elongation.</text>
</comment>
<evidence type="ECO:0000256" key="19">
    <source>
        <dbReference type="SAM" id="MobiDB-lite"/>
    </source>
</evidence>
<dbReference type="Pfam" id="PF08295">
    <property type="entry name" value="Sin3_corepress"/>
    <property type="match status" value="1"/>
</dbReference>
<evidence type="ECO:0000256" key="18">
    <source>
        <dbReference type="PROSITE-ProRule" id="PRU00810"/>
    </source>
</evidence>
<evidence type="ECO:0000313" key="21">
    <source>
        <dbReference type="EMBL" id="KAJ6628257.1"/>
    </source>
</evidence>
<dbReference type="PANTHER" id="PTHR12346">
    <property type="entry name" value="SIN3B-RELATED"/>
    <property type="match status" value="1"/>
</dbReference>
<feature type="region of interest" description="Disordered" evidence="19">
    <location>
        <begin position="866"/>
        <end position="1007"/>
    </location>
</feature>
<evidence type="ECO:0000256" key="12">
    <source>
        <dbReference type="ARBA" id="ARBA00023242"/>
    </source>
</evidence>
<reference evidence="21" key="1">
    <citation type="submission" date="2022-07" db="EMBL/GenBank/DDBJ databases">
        <authorList>
            <person name="Trinca V."/>
            <person name="Uliana J.V.C."/>
            <person name="Torres T.T."/>
            <person name="Ward R.J."/>
            <person name="Monesi N."/>
        </authorList>
    </citation>
    <scope>NUCLEOTIDE SEQUENCE</scope>
    <source>
        <strain evidence="21">HSMRA1968</strain>
        <tissue evidence="21">Whole embryos</tissue>
    </source>
</reference>
<feature type="compositionally biased region" description="Polar residues" evidence="19">
    <location>
        <begin position="928"/>
        <end position="942"/>
    </location>
</feature>
<feature type="region of interest" description="Disordered" evidence="19">
    <location>
        <begin position="52"/>
        <end position="84"/>
    </location>
</feature>
<evidence type="ECO:0000256" key="13">
    <source>
        <dbReference type="ARBA" id="ARBA00056268"/>
    </source>
</evidence>
<keyword evidence="6" id="KW-0832">Ubl conjugation</keyword>
<evidence type="ECO:0000259" key="20">
    <source>
        <dbReference type="SMART" id="SM00761"/>
    </source>
</evidence>
<evidence type="ECO:0000256" key="6">
    <source>
        <dbReference type="ARBA" id="ARBA00022843"/>
    </source>
</evidence>
<sequence length="1007" mass="112586">MKHYPYTQSQITSGNVKTSQSSATAGGGGGTAIHVVNTGAGNVTNSIRHKPAIPPGTNTTSPVAPTVGTSPTTPTNIPSIPTSGQEKFQRLKVEDALSYLDQVKYKFGNQPQVYNDFLDIMKEFKSQSIDTPGVIQRVSNLFKGHPELIVGFNTFLPPGYKIEVQANDQGVAFQVSVSVPSPSGGNIHLTQPTSPHKGSSQFAMHQIQPVLVPPAAPQNIHIPIQQAQQSPIATVPQNFSRERSASTCGTQQPAVVDLVNSQGHALHHISQAHQTIMQAEQTGNQNQPVEFNHAISYVNKIKIRFQNQPEKYKRFLEILHAYQKEQKIIKESSGSMQPSKQLTEAEVYSQVAKLFDQQEDLLREFGQFLPDATSHSATQFISKGQAHSDHKKLSGASMAHQPSNAKPYNNAQNSMSSRLDRIEFHNEKEFHRDSKDGRNHVGNQKFGHNSQVVKRSASNNSMNLNNFGRDRDGPIPPKRHKPINRDVTLAEASKYGSLNDYAFFDKVRKALRNPEVYDNFLRCLTLYNQEIISKSELIGLVAPFLGKFPELFRWFQEFLGSASGTENVPLAATQRQDRTTGDLAQEIDLNTCKRLGASYCALPKQNDFRKCSGRNALGKEVLNDTWVSFPTWAEDSTFVTSRKTQYEEIIYRCEDERFELDVVIETNSATIRVLENVQKRLSRMTSEEVSRFRLDDNLGGSSATIHQRAIKRIYGDKASEVIQGLKKNPLATVSVVLKRLKAKEEEWREAQKGFNKQWREQNEKYYLKSLDHQGINFKQNDIKALRSKSLFNEIETLYDERHEQNEETSEPNSGPHLTLPYKDKTILEDAANLLIHHVKRQTGAQKQEKTKIKHILRQFIPDLFFSPRQQLSDDERDDDDKDMDVDNSDNETKIKSENLAATTTRSDEFKEKTSNPSTTTSTDASTSNKLSTSDSVPVASTSDRIKPPESSSTITTANNPSVASESVTNAPVAIGDNNLNDVQIKQEITDRDSPSPNLPSYAVSKHS</sequence>
<dbReference type="Gene3D" id="1.20.1160.11">
    <property type="entry name" value="Paired amphipathic helix"/>
    <property type="match status" value="3"/>
</dbReference>
<protein>
    <recommendedName>
        <fullName evidence="15">Paired amphipathic helix protein Sin3a</fullName>
    </recommendedName>
    <alternativeName>
        <fullName evidence="16">Histone deacetylase complex subunit Sin3a</fullName>
    </alternativeName>
    <alternativeName>
        <fullName evidence="17">Transcriptional corepressor Sin3a</fullName>
    </alternativeName>
</protein>
<dbReference type="GO" id="GO:0061629">
    <property type="term" value="F:RNA polymerase II-specific DNA-binding transcription factor binding"/>
    <property type="evidence" value="ECO:0007669"/>
    <property type="project" value="UniProtKB-ARBA"/>
</dbReference>
<evidence type="ECO:0000256" key="11">
    <source>
        <dbReference type="ARBA" id="ARBA00023163"/>
    </source>
</evidence>
<evidence type="ECO:0000256" key="16">
    <source>
        <dbReference type="ARBA" id="ARBA00075105"/>
    </source>
</evidence>
<evidence type="ECO:0000256" key="8">
    <source>
        <dbReference type="ARBA" id="ARBA00023015"/>
    </source>
</evidence>
<feature type="compositionally biased region" description="Low complexity" evidence="19">
    <location>
        <begin position="914"/>
        <end position="927"/>
    </location>
</feature>
<keyword evidence="22" id="KW-1185">Reference proteome</keyword>
<dbReference type="InterPro" id="IPR013194">
    <property type="entry name" value="HDAC_interact_dom"/>
</dbReference>
<keyword evidence="4" id="KW-0597">Phosphoprotein</keyword>
<organism evidence="21 22">
    <name type="scientific">Pseudolycoriella hygida</name>
    <dbReference type="NCBI Taxonomy" id="35572"/>
    <lineage>
        <taxon>Eukaryota</taxon>
        <taxon>Metazoa</taxon>
        <taxon>Ecdysozoa</taxon>
        <taxon>Arthropoda</taxon>
        <taxon>Hexapoda</taxon>
        <taxon>Insecta</taxon>
        <taxon>Pterygota</taxon>
        <taxon>Neoptera</taxon>
        <taxon>Endopterygota</taxon>
        <taxon>Diptera</taxon>
        <taxon>Nematocera</taxon>
        <taxon>Sciaroidea</taxon>
        <taxon>Sciaridae</taxon>
        <taxon>Pseudolycoriella</taxon>
    </lineage>
</organism>
<evidence type="ECO:0000256" key="15">
    <source>
        <dbReference type="ARBA" id="ARBA00068512"/>
    </source>
</evidence>
<dbReference type="FunFam" id="1.20.1160.11:FF:000002">
    <property type="entry name" value="Paired amphipathic helix protein SIN3"/>
    <property type="match status" value="1"/>
</dbReference>
<dbReference type="GO" id="GO:0000122">
    <property type="term" value="P:negative regulation of transcription by RNA polymerase II"/>
    <property type="evidence" value="ECO:0007669"/>
    <property type="project" value="TreeGrafter"/>
</dbReference>
<dbReference type="SUPFAM" id="SSF47762">
    <property type="entry name" value="PAH2 domain"/>
    <property type="match status" value="3"/>
</dbReference>
<feature type="domain" description="Histone deacetylase interacting" evidence="20">
    <location>
        <begin position="591"/>
        <end position="691"/>
    </location>
</feature>
<dbReference type="GO" id="GO:0048511">
    <property type="term" value="P:rhythmic process"/>
    <property type="evidence" value="ECO:0007669"/>
    <property type="project" value="UniProtKB-KW"/>
</dbReference>
<feature type="compositionally biased region" description="Low complexity" evidence="19">
    <location>
        <begin position="69"/>
        <end position="83"/>
    </location>
</feature>
<evidence type="ECO:0000256" key="14">
    <source>
        <dbReference type="ARBA" id="ARBA00061761"/>
    </source>
</evidence>
<dbReference type="PROSITE" id="PS51477">
    <property type="entry name" value="PAH"/>
    <property type="match status" value="3"/>
</dbReference>
<comment type="subunit">
    <text evidence="14">Interacts with ARID4B, BRMS1L, HCFC1, HDAC1, HDAC2, MXI1, SAP30L, SAP130, SFPQ and TOPORS. Interacts with OGT (via TPRs 1-6); the interaction mediates transcriptional repression in parallel with histone deacetylase. Interacts with BAZ2A, MXD1, MXD3, MXD4, MBD2, DACH1, NCOR1, NR4A2, REST, RLIM, SAP30, SETDB1, SMYD2, and SUDS3. Interacts with PHF12 in a complex composed of HDAC1, PHF12 and SAP30. Interacts with TET1; the interaction recruits SIN3A to gene promoters. The large PER complex involved in the histone deacetylation is composed of at least HDAC1, PER2, SFPQ and SIN3A. Interacts with KLF11. Interacts with PPHLN1. Found in a complex with YY1, GON4L and HDAC1. Interacts (via PAH2) with FOXK1. Interacts with FOXK2. Found in a complex composed of at least SINHCAF, SIN3A, HDAC1, SAP30, RBBP4, OGT and TET1. Interacts with SINHCAF. Interacts with SPHK2.</text>
</comment>
<dbReference type="AlphaFoldDB" id="A0A9Q0MJI7"/>
<proteinExistence type="predicted"/>
<name>A0A9Q0MJI7_9DIPT</name>
<feature type="compositionally biased region" description="Polar residues" evidence="19">
    <location>
        <begin position="949"/>
        <end position="969"/>
    </location>
</feature>
<dbReference type="GO" id="GO:0003714">
    <property type="term" value="F:transcription corepressor activity"/>
    <property type="evidence" value="ECO:0007669"/>
    <property type="project" value="InterPro"/>
</dbReference>
<feature type="compositionally biased region" description="Basic and acidic residues" evidence="19">
    <location>
        <begin position="429"/>
        <end position="439"/>
    </location>
</feature>
<keyword evidence="9" id="KW-0175">Coiled coil</keyword>
<evidence type="ECO:0000256" key="5">
    <source>
        <dbReference type="ARBA" id="ARBA00022737"/>
    </source>
</evidence>
<feature type="region of interest" description="Disordered" evidence="19">
    <location>
        <begin position="800"/>
        <end position="820"/>
    </location>
</feature>
<comment type="caution">
    <text evidence="21">The sequence shown here is derived from an EMBL/GenBank/DDBJ whole genome shotgun (WGS) entry which is preliminary data.</text>
</comment>
<dbReference type="PANTHER" id="PTHR12346:SF0">
    <property type="entry name" value="SIN3A, ISOFORM G"/>
    <property type="match status" value="1"/>
</dbReference>
<keyword evidence="11" id="KW-0804">Transcription</keyword>
<comment type="subcellular location">
    <subcellularLocation>
        <location evidence="1">Nucleus</location>
        <location evidence="1">Nucleolus</location>
    </subcellularLocation>
</comment>
<keyword evidence="12 18" id="KW-0539">Nucleus</keyword>
<evidence type="ECO:0000256" key="2">
    <source>
        <dbReference type="ARBA" id="ARBA00022491"/>
    </source>
</evidence>
<feature type="region of interest" description="Disordered" evidence="19">
    <location>
        <begin position="429"/>
        <end position="482"/>
    </location>
</feature>
<dbReference type="GO" id="GO:0005730">
    <property type="term" value="C:nucleolus"/>
    <property type="evidence" value="ECO:0007669"/>
    <property type="project" value="UniProtKB-SubCell"/>
</dbReference>
<feature type="non-terminal residue" evidence="21">
    <location>
        <position position="1007"/>
    </location>
</feature>
<feature type="compositionally biased region" description="Polar residues" evidence="19">
    <location>
        <begin position="1"/>
        <end position="17"/>
    </location>
</feature>
<keyword evidence="8" id="KW-0805">Transcription regulation</keyword>
<dbReference type="GO" id="GO:0070822">
    <property type="term" value="C:Sin3-type complex"/>
    <property type="evidence" value="ECO:0007669"/>
    <property type="project" value="TreeGrafter"/>
</dbReference>
<dbReference type="InterPro" id="IPR036600">
    <property type="entry name" value="PAH_sf"/>
</dbReference>
<dbReference type="Pfam" id="PF02671">
    <property type="entry name" value="PAH"/>
    <property type="match status" value="3"/>
</dbReference>
<evidence type="ECO:0000256" key="17">
    <source>
        <dbReference type="ARBA" id="ARBA00081271"/>
    </source>
</evidence>
<feature type="compositionally biased region" description="Polar residues" evidence="19">
    <location>
        <begin position="446"/>
        <end position="466"/>
    </location>
</feature>
<feature type="region of interest" description="Disordered" evidence="19">
    <location>
        <begin position="385"/>
        <end position="412"/>
    </location>
</feature>
<accession>A0A9Q0MJI7</accession>
<keyword evidence="7" id="KW-0007">Acetylation</keyword>
<dbReference type="InterPro" id="IPR039774">
    <property type="entry name" value="Sin3-like"/>
</dbReference>
<evidence type="ECO:0000256" key="7">
    <source>
        <dbReference type="ARBA" id="ARBA00022990"/>
    </source>
</evidence>
<dbReference type="OrthoDB" id="10265969at2759"/>